<keyword evidence="6" id="KW-0597">Phosphoprotein</keyword>
<dbReference type="AlphaFoldDB" id="A0A1G7FYG6"/>
<dbReference type="PANTHER" id="PTHR43280">
    <property type="entry name" value="ARAC-FAMILY TRANSCRIPTIONAL REGULATOR"/>
    <property type="match status" value="1"/>
</dbReference>
<evidence type="ECO:0000259" key="9">
    <source>
        <dbReference type="PROSITE" id="PS50110"/>
    </source>
</evidence>
<dbReference type="InterPro" id="IPR018060">
    <property type="entry name" value="HTH_AraC"/>
</dbReference>
<evidence type="ECO:0000256" key="1">
    <source>
        <dbReference type="ARBA" id="ARBA00018672"/>
    </source>
</evidence>
<proteinExistence type="predicted"/>
<organism evidence="11 12">
    <name type="scientific">Halanaerobium congolense</name>
    <dbReference type="NCBI Taxonomy" id="54121"/>
    <lineage>
        <taxon>Bacteria</taxon>
        <taxon>Bacillati</taxon>
        <taxon>Bacillota</taxon>
        <taxon>Clostridia</taxon>
        <taxon>Halanaerobiales</taxon>
        <taxon>Halanaerobiaceae</taxon>
        <taxon>Halanaerobium</taxon>
    </lineage>
</organism>
<dbReference type="GO" id="GO:0000160">
    <property type="term" value="P:phosphorelay signal transduction system"/>
    <property type="evidence" value="ECO:0007669"/>
    <property type="project" value="InterPro"/>
</dbReference>
<dbReference type="InterPro" id="IPR018062">
    <property type="entry name" value="HTH_AraC-typ_CS"/>
</dbReference>
<evidence type="ECO:0000256" key="3">
    <source>
        <dbReference type="ARBA" id="ARBA00023125"/>
    </source>
</evidence>
<comment type="function">
    <text evidence="5">May play the central regulatory role in sporulation. It may be an element of the effector pathway responsible for the activation of sporulation genes in response to nutritional stress. Spo0A may act in concert with spo0H (a sigma factor) to control the expression of some genes that are critical to the sporulation process.</text>
</comment>
<dbReference type="Proteomes" id="UP000199519">
    <property type="component" value="Unassembled WGS sequence"/>
</dbReference>
<dbReference type="PRINTS" id="PR00032">
    <property type="entry name" value="HTHARAC"/>
</dbReference>
<dbReference type="EMBL" id="FNBJ01000002">
    <property type="protein sequence ID" value="SDE80926.1"/>
    <property type="molecule type" value="Genomic_DNA"/>
</dbReference>
<name>A0A1G7FYG6_9FIRM</name>
<feature type="domain" description="HTH araC/xylS-type" evidence="8">
    <location>
        <begin position="407"/>
        <end position="502"/>
    </location>
</feature>
<dbReference type="Proteomes" id="UP000198612">
    <property type="component" value="Unassembled WGS sequence"/>
</dbReference>
<evidence type="ECO:0000313" key="12">
    <source>
        <dbReference type="Proteomes" id="UP000198612"/>
    </source>
</evidence>
<dbReference type="Pfam" id="PF00072">
    <property type="entry name" value="Response_reg"/>
    <property type="match status" value="1"/>
</dbReference>
<dbReference type="SMART" id="SM00342">
    <property type="entry name" value="HTH_ARAC"/>
    <property type="match status" value="1"/>
</dbReference>
<sequence>MINILIAEDEHLERKAIKFFIQKLYSQEIEIKAEVSNGEEAVFQALENDVDLVLMDIQMPKMSGLKAAEILKEKSSKVEVIILTAHSEFDYARKSIQIGVSDYLVKPYVEKDFKEVMDKALEKIKNRKKAKEKETKMLEKIKNITPVLEKEIILNIIYNTNSSLKSFLEHKKMLGLEGNNYIFLTVNFQDNSKIDDSFYHDLRIKFKNKFAGVISYNGLINSIFMIIDDDLKLKLRSKEFQQIEELIKTEAISNKKEINLIKSEIADDFKKVSEIYNQTKKTVKDEQFSMNSYPYQREKKVFAKIIDKNKKLAKLEFNKIYSYLVKEEKENLNRIKSFLHRFLIFLNRRLMEYYNEQHPYLEMQKLEAEIELINNLKGLKIYFEKILEDLIDELCDNAKEEKVEIIETVKDYINENYSEDINLDDIADYISFSKYYLSKLFKEVEGINYKDYLIKVRMEEAKKRLKSGDKIKVVASEVGYSDRNYFSRAFKKYTGISPGKFK</sequence>
<dbReference type="RefSeq" id="WP_089719271.1">
    <property type="nucleotide sequence ID" value="NZ_FNBJ01000002.1"/>
</dbReference>
<evidence type="ECO:0000256" key="5">
    <source>
        <dbReference type="ARBA" id="ARBA00024867"/>
    </source>
</evidence>
<keyword evidence="3" id="KW-0238">DNA-binding</keyword>
<evidence type="ECO:0000313" key="13">
    <source>
        <dbReference type="Proteomes" id="UP000199519"/>
    </source>
</evidence>
<keyword evidence="7" id="KW-0175">Coiled coil</keyword>
<dbReference type="Gene3D" id="3.40.50.2300">
    <property type="match status" value="1"/>
</dbReference>
<protein>
    <recommendedName>
        <fullName evidence="1">Stage 0 sporulation protein A homolog</fullName>
    </recommendedName>
</protein>
<feature type="modified residue" description="4-aspartylphosphate" evidence="6">
    <location>
        <position position="56"/>
    </location>
</feature>
<evidence type="ECO:0000313" key="11">
    <source>
        <dbReference type="EMBL" id="SES65307.1"/>
    </source>
</evidence>
<evidence type="ECO:0000313" key="10">
    <source>
        <dbReference type="EMBL" id="SDE80926.1"/>
    </source>
</evidence>
<evidence type="ECO:0000259" key="8">
    <source>
        <dbReference type="PROSITE" id="PS01124"/>
    </source>
</evidence>
<keyword evidence="13" id="KW-1185">Reference proteome</keyword>
<dbReference type="InterPro" id="IPR011006">
    <property type="entry name" value="CheY-like_superfamily"/>
</dbReference>
<evidence type="ECO:0000256" key="7">
    <source>
        <dbReference type="SAM" id="Coils"/>
    </source>
</evidence>
<dbReference type="PANTHER" id="PTHR43280:SF28">
    <property type="entry name" value="HTH-TYPE TRANSCRIPTIONAL ACTIVATOR RHAS"/>
    <property type="match status" value="1"/>
</dbReference>
<reference evidence="12 13" key="1">
    <citation type="submission" date="2016-10" db="EMBL/GenBank/DDBJ databases">
        <authorList>
            <person name="Varghese N."/>
            <person name="Submissions S."/>
        </authorList>
    </citation>
    <scope>NUCLEOTIDE SEQUENCE [LARGE SCALE GENOMIC DNA]</scope>
    <source>
        <strain evidence="10 13">WG2</strain>
        <strain evidence="11 12">WG5</strain>
    </source>
</reference>
<dbReference type="GO" id="GO:0003700">
    <property type="term" value="F:DNA-binding transcription factor activity"/>
    <property type="evidence" value="ECO:0007669"/>
    <property type="project" value="InterPro"/>
</dbReference>
<evidence type="ECO:0000256" key="6">
    <source>
        <dbReference type="PROSITE-ProRule" id="PRU00169"/>
    </source>
</evidence>
<dbReference type="PROSITE" id="PS50110">
    <property type="entry name" value="RESPONSE_REGULATORY"/>
    <property type="match status" value="1"/>
</dbReference>
<dbReference type="EMBL" id="FOHG01000002">
    <property type="protein sequence ID" value="SES65307.1"/>
    <property type="molecule type" value="Genomic_DNA"/>
</dbReference>
<dbReference type="SMART" id="SM00448">
    <property type="entry name" value="REC"/>
    <property type="match status" value="1"/>
</dbReference>
<keyword evidence="2" id="KW-0805">Transcription regulation</keyword>
<dbReference type="Gene3D" id="1.10.10.60">
    <property type="entry name" value="Homeodomain-like"/>
    <property type="match status" value="2"/>
</dbReference>
<evidence type="ECO:0000256" key="2">
    <source>
        <dbReference type="ARBA" id="ARBA00023015"/>
    </source>
</evidence>
<dbReference type="InterPro" id="IPR020449">
    <property type="entry name" value="Tscrpt_reg_AraC-type_HTH"/>
</dbReference>
<feature type="domain" description="Response regulatory" evidence="9">
    <location>
        <begin position="3"/>
        <end position="121"/>
    </location>
</feature>
<dbReference type="InterPro" id="IPR001789">
    <property type="entry name" value="Sig_transdc_resp-reg_receiver"/>
</dbReference>
<dbReference type="Pfam" id="PF12833">
    <property type="entry name" value="HTH_18"/>
    <property type="match status" value="1"/>
</dbReference>
<evidence type="ECO:0000256" key="4">
    <source>
        <dbReference type="ARBA" id="ARBA00023163"/>
    </source>
</evidence>
<keyword evidence="4" id="KW-0804">Transcription</keyword>
<dbReference type="SUPFAM" id="SSF52172">
    <property type="entry name" value="CheY-like"/>
    <property type="match status" value="1"/>
</dbReference>
<accession>A0A1G7FYG6</accession>
<dbReference type="PROSITE" id="PS01124">
    <property type="entry name" value="HTH_ARAC_FAMILY_2"/>
    <property type="match status" value="1"/>
</dbReference>
<dbReference type="SUPFAM" id="SSF46689">
    <property type="entry name" value="Homeodomain-like"/>
    <property type="match status" value="2"/>
</dbReference>
<dbReference type="InterPro" id="IPR009057">
    <property type="entry name" value="Homeodomain-like_sf"/>
</dbReference>
<dbReference type="CDD" id="cd17536">
    <property type="entry name" value="REC_YesN-like"/>
    <property type="match status" value="1"/>
</dbReference>
<dbReference type="PROSITE" id="PS00041">
    <property type="entry name" value="HTH_ARAC_FAMILY_1"/>
    <property type="match status" value="1"/>
</dbReference>
<feature type="coiled-coil region" evidence="7">
    <location>
        <begin position="114"/>
        <end position="141"/>
    </location>
</feature>
<dbReference type="GO" id="GO:0043565">
    <property type="term" value="F:sequence-specific DNA binding"/>
    <property type="evidence" value="ECO:0007669"/>
    <property type="project" value="InterPro"/>
</dbReference>
<gene>
    <name evidence="10" type="ORF">SAMN04488598_10277</name>
    <name evidence="11" type="ORF">SAMN04515652_102105</name>
</gene>